<evidence type="ECO:0000313" key="2">
    <source>
        <dbReference type="EMBL" id="ABM29155.1"/>
    </source>
</evidence>
<dbReference type="HOGENOM" id="CLU_191326_0_0_7"/>
<dbReference type="AlphaFoldDB" id="A0A0H3A9T7"/>
<dbReference type="EMBL" id="CP000527">
    <property type="protein sequence ID" value="ABM29155.1"/>
    <property type="molecule type" value="Genomic_DNA"/>
</dbReference>
<protein>
    <submittedName>
        <fullName evidence="2">Uncharacterized protein</fullName>
    </submittedName>
</protein>
<sequence>MPDDIPTLEAQIGEIEQAKADCEAALRRLTEAEDHAKGVFFAQEIHEARQLRLQLEVQKELRRVRINRIRLNVSPF</sequence>
<reference evidence="3" key="1">
    <citation type="journal article" date="2009" name="Environ. Microbiol.">
        <title>Contribution of mobile genetic elements to Desulfovibrio vulgaris genome plasticity.</title>
        <authorList>
            <person name="Walker C.B."/>
            <person name="Stolyar S."/>
            <person name="Chivian D."/>
            <person name="Pinel N."/>
            <person name="Gabster J.A."/>
            <person name="Dehal P.S."/>
            <person name="He Z."/>
            <person name="Yang Z.K."/>
            <person name="Yen H.C."/>
            <person name="Zhou J."/>
            <person name="Wall J.D."/>
            <person name="Hazen T.C."/>
            <person name="Arkin A.P."/>
            <person name="Stahl D.A."/>
        </authorList>
    </citation>
    <scope>NUCLEOTIDE SEQUENCE [LARGE SCALE GENOMIC DNA]</scope>
    <source>
        <strain evidence="3">DP4</strain>
    </source>
</reference>
<name>A0A0H3A9T7_NITV4</name>
<organism evidence="2 3">
    <name type="scientific">Nitratidesulfovibrio vulgaris (strain DP4)</name>
    <name type="common">Desulfovibrio vulgaris</name>
    <dbReference type="NCBI Taxonomy" id="391774"/>
    <lineage>
        <taxon>Bacteria</taxon>
        <taxon>Pseudomonadati</taxon>
        <taxon>Thermodesulfobacteriota</taxon>
        <taxon>Desulfovibrionia</taxon>
        <taxon>Desulfovibrionales</taxon>
        <taxon>Desulfovibrionaceae</taxon>
        <taxon>Nitratidesulfovibrio</taxon>
    </lineage>
</organism>
<evidence type="ECO:0000313" key="3">
    <source>
        <dbReference type="Proteomes" id="UP000009173"/>
    </source>
</evidence>
<feature type="coiled-coil region" evidence="1">
    <location>
        <begin position="8"/>
        <end position="35"/>
    </location>
</feature>
<keyword evidence="1" id="KW-0175">Coiled coil</keyword>
<accession>A0A0H3A9T7</accession>
<evidence type="ECO:0000256" key="1">
    <source>
        <dbReference type="SAM" id="Coils"/>
    </source>
</evidence>
<dbReference type="KEGG" id="dvl:Dvul_2139"/>
<gene>
    <name evidence="2" type="ordered locus">Dvul_2139</name>
</gene>
<dbReference type="Proteomes" id="UP000009173">
    <property type="component" value="Chromosome"/>
</dbReference>
<proteinExistence type="predicted"/>